<keyword evidence="2" id="KW-0539">Nucleus</keyword>
<evidence type="ECO:0000256" key="3">
    <source>
        <dbReference type="PROSITE-ProRule" id="PRU00489"/>
    </source>
</evidence>
<name>A0ABQ7JFQ9_9APIC</name>
<dbReference type="Gene3D" id="3.40.50.150">
    <property type="entry name" value="Vaccinia Virus protein VP39"/>
    <property type="match status" value="1"/>
</dbReference>
<comment type="caution">
    <text evidence="5">The sequence shown here is derived from an EMBL/GenBank/DDBJ whole genome shotgun (WGS) entry which is preliminary data.</text>
</comment>
<dbReference type="EMBL" id="JADAQX010000020">
    <property type="protein sequence ID" value="KAF8822846.1"/>
    <property type="molecule type" value="Genomic_DNA"/>
</dbReference>
<evidence type="ECO:0000256" key="1">
    <source>
        <dbReference type="ARBA" id="ARBA00004123"/>
    </source>
</evidence>
<proteinExistence type="inferred from homology"/>
<comment type="subcellular location">
    <subcellularLocation>
        <location evidence="1">Nucleus</location>
    </subcellularLocation>
</comment>
<comment type="similarity">
    <text evidence="3">Belongs to the MT-A70-like family.</text>
</comment>
<evidence type="ECO:0000256" key="4">
    <source>
        <dbReference type="SAM" id="MobiDB-lite"/>
    </source>
</evidence>
<dbReference type="InterPro" id="IPR007757">
    <property type="entry name" value="MT-A70-like"/>
</dbReference>
<organism evidence="5 6">
    <name type="scientific">Cardiosporidium cionae</name>
    <dbReference type="NCBI Taxonomy" id="476202"/>
    <lineage>
        <taxon>Eukaryota</taxon>
        <taxon>Sar</taxon>
        <taxon>Alveolata</taxon>
        <taxon>Apicomplexa</taxon>
        <taxon>Aconoidasida</taxon>
        <taxon>Nephromycida</taxon>
        <taxon>Cardiosporidium</taxon>
    </lineage>
</organism>
<dbReference type="InterPro" id="IPR045123">
    <property type="entry name" value="METTL14-like"/>
</dbReference>
<dbReference type="Pfam" id="PF05063">
    <property type="entry name" value="MT-A70"/>
    <property type="match status" value="1"/>
</dbReference>
<gene>
    <name evidence="5" type="ORF">IE077_004372</name>
</gene>
<feature type="region of interest" description="Disordered" evidence="4">
    <location>
        <begin position="469"/>
        <end position="496"/>
    </location>
</feature>
<dbReference type="PROSITE" id="PS00092">
    <property type="entry name" value="N6_MTASE"/>
    <property type="match status" value="1"/>
</dbReference>
<feature type="region of interest" description="Disordered" evidence="4">
    <location>
        <begin position="1"/>
        <end position="69"/>
    </location>
</feature>
<evidence type="ECO:0000313" key="5">
    <source>
        <dbReference type="EMBL" id="KAF8822846.1"/>
    </source>
</evidence>
<dbReference type="PANTHER" id="PTHR13107">
    <property type="entry name" value="N6-ADENOSINE-METHYLTRANSFERASE NON-CATALYTIC SUBUNIT"/>
    <property type="match status" value="1"/>
</dbReference>
<dbReference type="Proteomes" id="UP000823046">
    <property type="component" value="Unassembled WGS sequence"/>
</dbReference>
<dbReference type="InterPro" id="IPR029063">
    <property type="entry name" value="SAM-dependent_MTases_sf"/>
</dbReference>
<protein>
    <submittedName>
        <fullName evidence="5">N6-adenosine-methyltransferase</fullName>
    </submittedName>
</protein>
<dbReference type="InterPro" id="IPR002052">
    <property type="entry name" value="DNA_methylase_N6_adenine_CS"/>
</dbReference>
<evidence type="ECO:0000313" key="6">
    <source>
        <dbReference type="Proteomes" id="UP000823046"/>
    </source>
</evidence>
<keyword evidence="6" id="KW-1185">Reference proteome</keyword>
<dbReference type="PROSITE" id="PS51592">
    <property type="entry name" value="SAM_MTA70L_2"/>
    <property type="match status" value="1"/>
</dbReference>
<dbReference type="SUPFAM" id="SSF53335">
    <property type="entry name" value="S-adenosyl-L-methionine-dependent methyltransferases"/>
    <property type="match status" value="1"/>
</dbReference>
<sequence>MEEKAVPTVRKENMAHFEQGRSDSKPVVENRFFNDRPEVEGRHATGSRPHRVKPYQSGPYTINRPRGMFRQNFPANTPLEAYREYSQFPPLPGWGMPTHFPPYAIPPWEGGYQAGPDYRGWPPMNLLHPSQRGRNEFPPIPRGLPLGSNLDMGGGQFDMSEPPPFDINERGRERLHNDYNQHFVDTGERPQNFIRDAEDSKRFEEYPKLEKLMLQKRDVVQKRATPAQHIHADLRMFDLSSLGTKFDVILVDPPWFEYYDRVVGGFCPTEDLTAWTLEEMMKIRVDSITDTPSFCFLWCGVTHLEHGRMLLSKWGFRRCEDICWLKTNKISSRNRHIEKGFRSANVIHNENSYLQRTKEHCLMGIRGTVRRSQDTHFIHANLDTDIIVDEEPEDPGCTIKPIELYDVIERFCLGRRRLELFGTDRNIRKGWLTIGKSVSFTNFEAKKYSSWFEGDTAWPECQDHIGGRYTGSTTEIESLRPKSPSRTTKAEDASTD</sequence>
<reference evidence="5 6" key="1">
    <citation type="journal article" date="2020" name="bioRxiv">
        <title>Metabolic contributions of an alphaproteobacterial endosymbiont in the apicomplexan Cardiosporidium cionae.</title>
        <authorList>
            <person name="Hunter E.S."/>
            <person name="Paight C.J."/>
            <person name="Lane C.E."/>
        </authorList>
    </citation>
    <scope>NUCLEOTIDE SEQUENCE [LARGE SCALE GENOMIC DNA]</scope>
    <source>
        <strain evidence="5">ESH_2018</strain>
    </source>
</reference>
<feature type="compositionally biased region" description="Basic and acidic residues" evidence="4">
    <location>
        <begin position="1"/>
        <end position="43"/>
    </location>
</feature>
<dbReference type="PROSITE" id="PS51143">
    <property type="entry name" value="MT_A70"/>
    <property type="match status" value="1"/>
</dbReference>
<evidence type="ECO:0000256" key="2">
    <source>
        <dbReference type="ARBA" id="ARBA00023242"/>
    </source>
</evidence>
<dbReference type="PANTHER" id="PTHR13107:SF0">
    <property type="entry name" value="N6-ADENOSINE-METHYLTRANSFERASE NON-CATALYTIC SUBUNIT"/>
    <property type="match status" value="1"/>
</dbReference>
<accession>A0ABQ7JFQ9</accession>